<dbReference type="PANTHER" id="PTHR38782">
    <property type="match status" value="1"/>
</dbReference>
<evidence type="ECO:0000313" key="9">
    <source>
        <dbReference type="Proteomes" id="UP000032871"/>
    </source>
</evidence>
<keyword evidence="3 5" id="KW-0732">Signal</keyword>
<dbReference type="InterPro" id="IPR005588">
    <property type="entry name" value="MucB_RseB"/>
</dbReference>
<comment type="caution">
    <text evidence="8">The sequence shown here is derived from an EMBL/GenBank/DDBJ whole genome shotgun (WGS) entry which is preliminary data.</text>
</comment>
<protein>
    <submittedName>
        <fullName evidence="8">Sigma-E factor regulatory protein RseB</fullName>
    </submittedName>
</protein>
<dbReference type="PANTHER" id="PTHR38782:SF1">
    <property type="entry name" value="SIGMA-E FACTOR REGULATORY PROTEIN RSEB"/>
    <property type="match status" value="1"/>
</dbReference>
<dbReference type="Pfam" id="PF17188">
    <property type="entry name" value="MucB_RseB_C"/>
    <property type="match status" value="1"/>
</dbReference>
<dbReference type="PIRSF" id="PIRSF005427">
    <property type="entry name" value="RseB"/>
    <property type="match status" value="1"/>
</dbReference>
<dbReference type="GO" id="GO:0030288">
    <property type="term" value="C:outer membrane-bounded periplasmic space"/>
    <property type="evidence" value="ECO:0007669"/>
    <property type="project" value="TreeGrafter"/>
</dbReference>
<comment type="subcellular location">
    <subcellularLocation>
        <location evidence="1">Periplasm</location>
    </subcellularLocation>
</comment>
<organism evidence="8 9">
    <name type="scientific">Aggregatibacter segnis ATCC 33393</name>
    <dbReference type="NCBI Taxonomy" id="888057"/>
    <lineage>
        <taxon>Bacteria</taxon>
        <taxon>Pseudomonadati</taxon>
        <taxon>Pseudomonadota</taxon>
        <taxon>Gammaproteobacteria</taxon>
        <taxon>Pasteurellales</taxon>
        <taxon>Pasteurellaceae</taxon>
        <taxon>Aggregatibacter</taxon>
    </lineage>
</organism>
<dbReference type="InterPro" id="IPR033434">
    <property type="entry name" value="MucB/RseB_N"/>
</dbReference>
<dbReference type="Pfam" id="PF03888">
    <property type="entry name" value="MucB_RseB"/>
    <property type="match status" value="1"/>
</dbReference>
<dbReference type="InterPro" id="IPR033436">
    <property type="entry name" value="MucB/RseB_C"/>
</dbReference>
<evidence type="ECO:0000256" key="4">
    <source>
        <dbReference type="ARBA" id="ARBA00022764"/>
    </source>
</evidence>
<name>E6L0D8_9PAST</name>
<dbReference type="InterPro" id="IPR038484">
    <property type="entry name" value="MucB/RseB_C_sf"/>
</dbReference>
<feature type="domain" description="MucB/RseB C-terminal" evidence="7">
    <location>
        <begin position="239"/>
        <end position="333"/>
    </location>
</feature>
<dbReference type="CDD" id="cd16327">
    <property type="entry name" value="RseB"/>
    <property type="match status" value="1"/>
</dbReference>
<dbReference type="GO" id="GO:0045152">
    <property type="term" value="F:antisigma factor binding"/>
    <property type="evidence" value="ECO:0007669"/>
    <property type="project" value="TreeGrafter"/>
</dbReference>
<proteinExistence type="inferred from homology"/>
<dbReference type="Gene3D" id="3.30.200.100">
    <property type="entry name" value="MucB/RseB, C-terminal domain"/>
    <property type="match status" value="1"/>
</dbReference>
<evidence type="ECO:0000256" key="5">
    <source>
        <dbReference type="SAM" id="SignalP"/>
    </source>
</evidence>
<dbReference type="GO" id="GO:0032885">
    <property type="term" value="P:regulation of polysaccharide biosynthetic process"/>
    <property type="evidence" value="ECO:0007669"/>
    <property type="project" value="TreeGrafter"/>
</dbReference>
<dbReference type="EMBL" id="AEPS01000015">
    <property type="protein sequence ID" value="EFU66795.1"/>
    <property type="molecule type" value="Genomic_DNA"/>
</dbReference>
<keyword evidence="4" id="KW-0574">Periplasm</keyword>
<reference evidence="8 9" key="1">
    <citation type="submission" date="2010-12" db="EMBL/GenBank/DDBJ databases">
        <authorList>
            <person name="Muzny D."/>
            <person name="Qin X."/>
            <person name="Deng J."/>
            <person name="Jiang H."/>
            <person name="Liu Y."/>
            <person name="Qu J."/>
            <person name="Song X.-Z."/>
            <person name="Zhang L."/>
            <person name="Thornton R."/>
            <person name="Coyle M."/>
            <person name="Francisco L."/>
            <person name="Jackson L."/>
            <person name="Javaid M."/>
            <person name="Korchina V."/>
            <person name="Kovar C."/>
            <person name="Mata R."/>
            <person name="Mathew T."/>
            <person name="Ngo R."/>
            <person name="Nguyen L."/>
            <person name="Nguyen N."/>
            <person name="Okwuonu G."/>
            <person name="Ongeri F."/>
            <person name="Pham C."/>
            <person name="Simmons D."/>
            <person name="Wilczek-Boney K."/>
            <person name="Hale W."/>
            <person name="Jakkamsetti A."/>
            <person name="Pham P."/>
            <person name="Ruth R."/>
            <person name="San Lucas F."/>
            <person name="Warren J."/>
            <person name="Zhang J."/>
            <person name="Zhao Z."/>
            <person name="Zhou C."/>
            <person name="Zhu D."/>
            <person name="Lee S."/>
            <person name="Bess C."/>
            <person name="Blankenburg K."/>
            <person name="Forbes L."/>
            <person name="Fu Q."/>
            <person name="Gubbala S."/>
            <person name="Hirani K."/>
            <person name="Jayaseelan J.C."/>
            <person name="Lara F."/>
            <person name="Munidasa M."/>
            <person name="Palculict T."/>
            <person name="Patil S."/>
            <person name="Pu L.-L."/>
            <person name="Saada N."/>
            <person name="Tang L."/>
            <person name="Weissenberger G."/>
            <person name="Zhu Y."/>
            <person name="Hemphill L."/>
            <person name="Shang Y."/>
            <person name="Youmans B."/>
            <person name="Ayvaz T."/>
            <person name="Ross M."/>
            <person name="Santibanez J."/>
            <person name="Aqrawi P."/>
            <person name="Gross S."/>
            <person name="Joshi V."/>
            <person name="Fowler G."/>
            <person name="Nazareth L."/>
            <person name="Reid J."/>
            <person name="Worley K."/>
            <person name="Petrosino J."/>
            <person name="Highlander S."/>
            <person name="Gibbs R."/>
        </authorList>
    </citation>
    <scope>NUCLEOTIDE SEQUENCE [LARGE SCALE GENOMIC DNA]</scope>
    <source>
        <strain evidence="8 9">ATCC 33393</strain>
    </source>
</reference>
<sequence length="337" mass="39091">MIIHHHFLVVNLFIRNLIMLKTFLKTTALFFLLSTSFSSLAAETFSPKQLLQDMKKATEQLNYEFSFVQTTPSNMDSLRYRHFKSHGKTFAQLVTLDGAQQEIVQRDNLISYFQPNYQPFTINSEGITDNLPLLIRANFDTLEQYYDFVNIGRNRVADHVVQTIRILPKDDFRYQYVAFIDEENNLLLRSDMLDRDGNLLDQFRVVNLYVGDGISGLVDYLNQVAFPPLLMDKNANQTPDFNWAPGWLPQGFKVVNRSIERDGDDKIESQLYSDGLFSFTLYVSDKITENTQRDNTWRQGAYTIYNETVDNKDVTIIGQLPISTAKRIVQDIQFKKN</sequence>
<dbReference type="HOGENOM" id="CLU_054710_1_0_6"/>
<evidence type="ECO:0000313" key="8">
    <source>
        <dbReference type="EMBL" id="EFU66795.1"/>
    </source>
</evidence>
<feature type="signal peptide" evidence="5">
    <location>
        <begin position="1"/>
        <end position="41"/>
    </location>
</feature>
<dbReference type="STRING" id="739.GCA_001059425_01463"/>
<evidence type="ECO:0000259" key="7">
    <source>
        <dbReference type="Pfam" id="PF17188"/>
    </source>
</evidence>
<dbReference type="Gene3D" id="2.50.20.10">
    <property type="entry name" value="Lipoprotein localisation LolA/LolB/LppX"/>
    <property type="match status" value="1"/>
</dbReference>
<feature type="chain" id="PRO_5003207622" evidence="5">
    <location>
        <begin position="42"/>
        <end position="337"/>
    </location>
</feature>
<evidence type="ECO:0000256" key="3">
    <source>
        <dbReference type="ARBA" id="ARBA00022729"/>
    </source>
</evidence>
<accession>E6L0D8</accession>
<evidence type="ECO:0000259" key="6">
    <source>
        <dbReference type="Pfam" id="PF03888"/>
    </source>
</evidence>
<dbReference type="NCBIfam" id="NF006990">
    <property type="entry name" value="PRK09455.1"/>
    <property type="match status" value="1"/>
</dbReference>
<evidence type="ECO:0000256" key="2">
    <source>
        <dbReference type="ARBA" id="ARBA00008150"/>
    </source>
</evidence>
<dbReference type="AlphaFoldDB" id="E6L0D8"/>
<gene>
    <name evidence="8" type="primary">rseB</name>
    <name evidence="8" type="ORF">HMPREF9064_1938</name>
</gene>
<comment type="similarity">
    <text evidence="2">Belongs to the RseB family.</text>
</comment>
<evidence type="ECO:0000256" key="1">
    <source>
        <dbReference type="ARBA" id="ARBA00004418"/>
    </source>
</evidence>
<keyword evidence="9" id="KW-1185">Reference proteome</keyword>
<feature type="domain" description="MucB/RseB N-terminal" evidence="6">
    <location>
        <begin position="46"/>
        <end position="214"/>
    </location>
</feature>
<dbReference type="Proteomes" id="UP000032871">
    <property type="component" value="Unassembled WGS sequence"/>
</dbReference>